<dbReference type="GO" id="GO:0005524">
    <property type="term" value="F:ATP binding"/>
    <property type="evidence" value="ECO:0007669"/>
    <property type="project" value="UniProtKB-KW"/>
</dbReference>
<feature type="domain" description="Helitron helicase-like" evidence="4">
    <location>
        <begin position="529"/>
        <end position="753"/>
    </location>
</feature>
<evidence type="ECO:0000256" key="2">
    <source>
        <dbReference type="SAM" id="MobiDB-lite"/>
    </source>
</evidence>
<dbReference type="InterPro" id="IPR051055">
    <property type="entry name" value="PIF1_helicase"/>
</dbReference>
<evidence type="ECO:0000259" key="4">
    <source>
        <dbReference type="Pfam" id="PF14214"/>
    </source>
</evidence>
<keyword evidence="1" id="KW-0234">DNA repair</keyword>
<feature type="domain" description="DNA helicase Pif1-like DEAD-box helicase" evidence="3">
    <location>
        <begin position="1227"/>
        <end position="1412"/>
    </location>
</feature>
<gene>
    <name evidence="6" type="ORF">NP233_g7249</name>
</gene>
<dbReference type="SUPFAM" id="SSF52540">
    <property type="entry name" value="P-loop containing nucleoside triphosphate hydrolases"/>
    <property type="match status" value="2"/>
</dbReference>
<protein>
    <recommendedName>
        <fullName evidence="1">ATP-dependent DNA helicase</fullName>
        <ecNumber evidence="1">5.6.2.3</ecNumber>
    </recommendedName>
</protein>
<name>A0AAD5YUX5_9AGAR</name>
<dbReference type="Pfam" id="PF20209">
    <property type="entry name" value="DUF6570"/>
    <property type="match status" value="1"/>
</dbReference>
<dbReference type="GO" id="GO:0016787">
    <property type="term" value="F:hydrolase activity"/>
    <property type="evidence" value="ECO:0007669"/>
    <property type="project" value="UniProtKB-KW"/>
</dbReference>
<keyword evidence="7" id="KW-1185">Reference proteome</keyword>
<dbReference type="InterPro" id="IPR046700">
    <property type="entry name" value="DUF6570"/>
</dbReference>
<evidence type="ECO:0000313" key="6">
    <source>
        <dbReference type="EMBL" id="KAJ3566046.1"/>
    </source>
</evidence>
<feature type="compositionally biased region" description="Basic and acidic residues" evidence="2">
    <location>
        <begin position="1052"/>
        <end position="1063"/>
    </location>
</feature>
<keyword evidence="1" id="KW-0378">Hydrolase</keyword>
<dbReference type="CDD" id="cd18809">
    <property type="entry name" value="SF1_C_RecD"/>
    <property type="match status" value="1"/>
</dbReference>
<keyword evidence="1" id="KW-0227">DNA damage</keyword>
<feature type="domain" description="DUF6570" evidence="5">
    <location>
        <begin position="219"/>
        <end position="366"/>
    </location>
</feature>
<evidence type="ECO:0000259" key="5">
    <source>
        <dbReference type="Pfam" id="PF20209"/>
    </source>
</evidence>
<dbReference type="PANTHER" id="PTHR47642">
    <property type="entry name" value="ATP-DEPENDENT DNA HELICASE"/>
    <property type="match status" value="1"/>
</dbReference>
<dbReference type="Pfam" id="PF05970">
    <property type="entry name" value="PIF1"/>
    <property type="match status" value="1"/>
</dbReference>
<evidence type="ECO:0000259" key="3">
    <source>
        <dbReference type="Pfam" id="PF05970"/>
    </source>
</evidence>
<dbReference type="GO" id="GO:0000723">
    <property type="term" value="P:telomere maintenance"/>
    <property type="evidence" value="ECO:0007669"/>
    <property type="project" value="InterPro"/>
</dbReference>
<keyword evidence="1" id="KW-0233">DNA recombination</keyword>
<keyword evidence="1" id="KW-0347">Helicase</keyword>
<keyword evidence="1" id="KW-0547">Nucleotide-binding</keyword>
<feature type="region of interest" description="Disordered" evidence="2">
    <location>
        <begin position="1043"/>
        <end position="1074"/>
    </location>
</feature>
<comment type="caution">
    <text evidence="6">The sequence shown here is derived from an EMBL/GenBank/DDBJ whole genome shotgun (WGS) entry which is preliminary data.</text>
</comment>
<comment type="similarity">
    <text evidence="1">Belongs to the helicase family.</text>
</comment>
<evidence type="ECO:0000313" key="7">
    <source>
        <dbReference type="Proteomes" id="UP001213000"/>
    </source>
</evidence>
<keyword evidence="1" id="KW-0067">ATP-binding</keyword>
<dbReference type="GO" id="GO:0006281">
    <property type="term" value="P:DNA repair"/>
    <property type="evidence" value="ECO:0007669"/>
    <property type="project" value="UniProtKB-KW"/>
</dbReference>
<organism evidence="6 7">
    <name type="scientific">Leucocoprinus birnbaumii</name>
    <dbReference type="NCBI Taxonomy" id="56174"/>
    <lineage>
        <taxon>Eukaryota</taxon>
        <taxon>Fungi</taxon>
        <taxon>Dikarya</taxon>
        <taxon>Basidiomycota</taxon>
        <taxon>Agaricomycotina</taxon>
        <taxon>Agaricomycetes</taxon>
        <taxon>Agaricomycetidae</taxon>
        <taxon>Agaricales</taxon>
        <taxon>Agaricineae</taxon>
        <taxon>Agaricaceae</taxon>
        <taxon>Leucocoprinus</taxon>
    </lineage>
</organism>
<feature type="region of interest" description="Disordered" evidence="2">
    <location>
        <begin position="1883"/>
        <end position="1907"/>
    </location>
</feature>
<evidence type="ECO:0000256" key="1">
    <source>
        <dbReference type="RuleBase" id="RU363044"/>
    </source>
</evidence>
<dbReference type="InterPro" id="IPR010285">
    <property type="entry name" value="DNA_helicase_pif1-like_DEAD"/>
</dbReference>
<dbReference type="EMBL" id="JANIEX010000517">
    <property type="protein sequence ID" value="KAJ3566046.1"/>
    <property type="molecule type" value="Genomic_DNA"/>
</dbReference>
<dbReference type="GO" id="GO:0043139">
    <property type="term" value="F:5'-3' DNA helicase activity"/>
    <property type="evidence" value="ECO:0007669"/>
    <property type="project" value="UniProtKB-EC"/>
</dbReference>
<comment type="catalytic activity">
    <reaction evidence="1">
        <text>ATP + H2O = ADP + phosphate + H(+)</text>
        <dbReference type="Rhea" id="RHEA:13065"/>
        <dbReference type="ChEBI" id="CHEBI:15377"/>
        <dbReference type="ChEBI" id="CHEBI:15378"/>
        <dbReference type="ChEBI" id="CHEBI:30616"/>
        <dbReference type="ChEBI" id="CHEBI:43474"/>
        <dbReference type="ChEBI" id="CHEBI:456216"/>
        <dbReference type="EC" id="5.6.2.3"/>
    </reaction>
</comment>
<dbReference type="GO" id="GO:0006310">
    <property type="term" value="P:DNA recombination"/>
    <property type="evidence" value="ECO:0007669"/>
    <property type="project" value="UniProtKB-KW"/>
</dbReference>
<proteinExistence type="inferred from homology"/>
<dbReference type="InterPro" id="IPR025476">
    <property type="entry name" value="Helitron_helicase-like"/>
</dbReference>
<reference evidence="6" key="1">
    <citation type="submission" date="2022-07" db="EMBL/GenBank/DDBJ databases">
        <title>Genome Sequence of Leucocoprinus birnbaumii.</title>
        <authorList>
            <person name="Buettner E."/>
        </authorList>
    </citation>
    <scope>NUCLEOTIDE SEQUENCE</scope>
    <source>
        <strain evidence="6">VT141</strain>
    </source>
</reference>
<accession>A0AAD5YUX5</accession>
<comment type="cofactor">
    <cofactor evidence="1">
        <name>Mg(2+)</name>
        <dbReference type="ChEBI" id="CHEBI:18420"/>
    </cofactor>
</comment>
<dbReference type="InterPro" id="IPR027417">
    <property type="entry name" value="P-loop_NTPase"/>
</dbReference>
<dbReference type="Proteomes" id="UP001213000">
    <property type="component" value="Unassembled WGS sequence"/>
</dbReference>
<dbReference type="Pfam" id="PF14214">
    <property type="entry name" value="Helitron_like_N"/>
    <property type="match status" value="1"/>
</dbReference>
<dbReference type="EC" id="5.6.2.3" evidence="1"/>
<dbReference type="Gene3D" id="3.40.50.300">
    <property type="entry name" value="P-loop containing nucleotide triphosphate hydrolases"/>
    <property type="match status" value="1"/>
</dbReference>
<sequence>MVVPLRISSDPCGYSRLRAIHLTPDPTLENSMHVFHDGEPIEPCMHCMTKAEMEGAFLDPSMLRREDRRTRTSLILAISQCPPPVQDAIRDSARRKAERMRTGISATNNPSEIPTTSAIDYPYMEPPSAETIKASERHFLLRTGSAGVKTGTCCSCARRTLTTDLSHYRLANIPNQHLLTPTHPHPAHVLFDGVLLHRPAVNDDNTGWMCSECVRYLKRNKRPPLSLANHIFLGDVPFELRLLSLAEKILIPKYYPAAYVIKLYPRDPRARSWDHRLFTNGLKGNVASYPLSPEDIAEYVAPSILPPSAHILSSTICVTFVGPNGKPERFFPDTVYVRRGRVRDALLWLKDNNPLYQDITISEENLSMLPENGVPDDIRYGARISNDETLLGEEQDNYVLEHLEPALFALLGVEDLPDSDDEEDHGPRAPLVVPLQPSSAVDATGSHLTERHVTATALANTARTSEQLNVHRGTAFVNEYPRVDPESGVRTMGTARDANHLLGTFPWLFPYGVGGFEVDRPVDVTYERHAKWALMYDDGRFRQDYYFSAMVFGVIRKRQVARAASIEMSRTDYSRNLNLIAQLTPEDFAVASAEEERSESFLNPAMRALHQSMSTAAGKVVYTDASIKQVRSVVWGTVTECGPPTIWFTLNPSDLHNPVAQVFVGQDIDLDAFDSTIGPSSTERAINVAQDPAGAALFCHHLFRAVLECLFGIVGAKGVSPPTRRPGVLGTVQAYVGTIEAQGRGTLHMHCLLWLSNTPLPSSFDELLSQELFRERVVRYIGTIMHADINGMGTDEILNMPTTSNISYLITHGPETKDATFYMSDYQSKGSQTSYNTSALLSERIQYHVREEQDSLDIAASAKRLLTKCLNSLNRLQEFGGPQITSAILDLPDRYISHHHVPIYLDGMRSALKHQFSDLNFWVSTQSLNKVVFIDNKVELRDQLHEYHSRKCRVVRKPGHETHPNFIGRWFPRNDRMEEAEEHAAMMLMLFRPWRELIELRPPFSTFSAQYLSFIESAPDTIRRYIDNIQYYHQGMDRRTARRSDAVVTLSHEQRSRQGREDAQESQEPQARTVTPATLELARRSRRNAQLINFGNRAISIAKQHGIFSAVTSVDLAALVPRASITQDVLIRLRSWAIELENITFEPAPESDSFAAGTPATLSSGLSPSMAANLPSTSLNPHVEVVQLPHHEPSSRPTLAGLRKDQRLVHDIVERQLLKHINKEPTEQLLMLCLGEGGTGKTKIIKEITETYREHSHGHWLSRTATSGVAATLIDGETLHSWLGLGAVLPTGNQWMDKAPRHTQEKRKRKILNRQLLIIDECSMLTSRLLCLTAQLTDYVRRRGRSETEANPLPFGGLDVIMFGDLHQFPPVARAGKALYEPSTKEQELLGHQLYQQFTTVVILQEQMRLQDPRWLAFLKRLRVGACTADDMRLLRQLTLTNPECIEPDYTSGREPTIEEQEIIILGISKDFALEEEVEIAVGARVMIEMNIATEAGLANGTRGTIMDIVLDENEGHPMIGEDGTCRLKYPPALVWVKPDNHCSHVFDASRPGQVPLMPNIQRFSISVGGQVSVSGKRLQLPLSLAYAFTDYKSQGQTLDAVLVDLAAPPDKGNGLTSLSAYVALSRVKDSRLLRILREFNESFLGRYPADGHPFNWKVDYPMDFVVEANSHDRPAMLTILGCVKSAYGRLGPLGDFMDKCESLAKSQYTLVVQSPHTFPLGQAWSDSIKVLYNLHDKMRTGTTSWTLNLPGAESASESLPFYLHAPVGPFTPAHMNFTRPVFTTSTSGSGSFGVFPASLAIDIASSPLDDARNTEVQGLIQCGMRWTDVDVKKADGSLIQSWDYPTVLDGSTVAVDFELGHSCVFGKDDFVALLKRVTVEIPGPGMSDNGSDSDMPGLLSDGGDDE</sequence>